<protein>
    <submittedName>
        <fullName evidence="4">Molybdenum cofactor biosynthesis protein</fullName>
    </submittedName>
</protein>
<dbReference type="PANTHER" id="PTHR43764:SF1">
    <property type="entry name" value="MOLYBDOPTERIN MOLYBDOTRANSFERASE"/>
    <property type="match status" value="1"/>
</dbReference>
<keyword evidence="5" id="KW-1185">Reference proteome</keyword>
<comment type="pathway">
    <text evidence="1">Cofactor biosynthesis; molybdopterin biosynthesis.</text>
</comment>
<dbReference type="SMART" id="SM00852">
    <property type="entry name" value="MoCF_biosynth"/>
    <property type="match status" value="1"/>
</dbReference>
<dbReference type="GO" id="GO:0006777">
    <property type="term" value="P:Mo-molybdopterin cofactor biosynthetic process"/>
    <property type="evidence" value="ECO:0007669"/>
    <property type="project" value="UniProtKB-KW"/>
</dbReference>
<dbReference type="PANTHER" id="PTHR43764">
    <property type="entry name" value="MOLYBDENUM COFACTOR BIOSYNTHESIS"/>
    <property type="match status" value="1"/>
</dbReference>
<gene>
    <name evidence="4" type="ORF">GP475_03865</name>
</gene>
<name>A0A7H0SMV3_9CORY</name>
<keyword evidence="2" id="KW-0501">Molybdenum cofactor biosynthesis</keyword>
<feature type="domain" description="MoaB/Mog" evidence="3">
    <location>
        <begin position="38"/>
        <end position="168"/>
    </location>
</feature>
<dbReference type="InterPro" id="IPR036425">
    <property type="entry name" value="MoaB/Mog-like_dom_sf"/>
</dbReference>
<dbReference type="AlphaFoldDB" id="A0A7H0SMV3"/>
<accession>A0A7H0SMV3</accession>
<dbReference type="EMBL" id="CP046884">
    <property type="protein sequence ID" value="QNQ89878.1"/>
    <property type="molecule type" value="Genomic_DNA"/>
</dbReference>
<sequence>MQNPPQQHSDLLDVSEPDAGYLIAREREGESPARRRALVVMIEDHPERRDPGLENLVAELLTEANFLVAGSVQVPSEQSRIREAIETAVVGGVDLVVTVGGTGVGPRDVAPDATELVSDRVVPGIAETMRAAGCRAQIPEAVTSRGFAGVSGSTAVINVAGTRPAVRCSIAVSVPLVHHLIDQLSEEL</sequence>
<dbReference type="RefSeq" id="WP_187975336.1">
    <property type="nucleotide sequence ID" value="NZ_CP046884.1"/>
</dbReference>
<dbReference type="Pfam" id="PF00994">
    <property type="entry name" value="MoCF_biosynth"/>
    <property type="match status" value="1"/>
</dbReference>
<organism evidence="4 5">
    <name type="scientific">Corynebacterium poyangense</name>
    <dbReference type="NCBI Taxonomy" id="2684405"/>
    <lineage>
        <taxon>Bacteria</taxon>
        <taxon>Bacillati</taxon>
        <taxon>Actinomycetota</taxon>
        <taxon>Actinomycetes</taxon>
        <taxon>Mycobacteriales</taxon>
        <taxon>Corynebacteriaceae</taxon>
        <taxon>Corynebacterium</taxon>
    </lineage>
</organism>
<evidence type="ECO:0000313" key="4">
    <source>
        <dbReference type="EMBL" id="QNQ89878.1"/>
    </source>
</evidence>
<dbReference type="InterPro" id="IPR001453">
    <property type="entry name" value="MoaB/Mog_dom"/>
</dbReference>
<evidence type="ECO:0000256" key="1">
    <source>
        <dbReference type="ARBA" id="ARBA00005046"/>
    </source>
</evidence>
<evidence type="ECO:0000313" key="5">
    <source>
        <dbReference type="Proteomes" id="UP000516320"/>
    </source>
</evidence>
<proteinExistence type="predicted"/>
<dbReference type="Proteomes" id="UP000516320">
    <property type="component" value="Chromosome"/>
</dbReference>
<dbReference type="KEGG" id="cpoy:GP475_03865"/>
<evidence type="ECO:0000259" key="3">
    <source>
        <dbReference type="SMART" id="SM00852"/>
    </source>
</evidence>
<dbReference type="Gene3D" id="3.40.980.10">
    <property type="entry name" value="MoaB/Mog-like domain"/>
    <property type="match status" value="1"/>
</dbReference>
<dbReference type="SUPFAM" id="SSF53218">
    <property type="entry name" value="Molybdenum cofactor biosynthesis proteins"/>
    <property type="match status" value="1"/>
</dbReference>
<reference evidence="4 5" key="1">
    <citation type="submission" date="2019-12" db="EMBL/GenBank/DDBJ databases">
        <title>Corynebacterium sp. nov., isolated from feces of the Anser Albifrons in China.</title>
        <authorList>
            <person name="Liu Q."/>
        </authorList>
    </citation>
    <scope>NUCLEOTIDE SEQUENCE [LARGE SCALE GENOMIC DNA]</scope>
    <source>
        <strain evidence="4 5">4H37-19</strain>
    </source>
</reference>
<dbReference type="InterPro" id="IPR051920">
    <property type="entry name" value="MPT_Adenylyltrnsfr/MoaC-Rel"/>
</dbReference>
<evidence type="ECO:0000256" key="2">
    <source>
        <dbReference type="ARBA" id="ARBA00023150"/>
    </source>
</evidence>